<gene>
    <name evidence="1" type="ORF">CHU92_11185</name>
</gene>
<dbReference type="EMBL" id="NOXV01000287">
    <property type="protein sequence ID" value="OYQ35070.1"/>
    <property type="molecule type" value="Genomic_DNA"/>
</dbReference>
<name>A0A255Z335_9FLAO</name>
<proteinExistence type="predicted"/>
<comment type="caution">
    <text evidence="1">The sequence shown here is derived from an EMBL/GenBank/DDBJ whole genome shotgun (WGS) entry which is preliminary data.</text>
</comment>
<accession>A0A255Z335</accession>
<organism evidence="1 2">
    <name type="scientific">Flavobacterium cyanobacteriorum</name>
    <dbReference type="NCBI Taxonomy" id="2022802"/>
    <lineage>
        <taxon>Bacteria</taxon>
        <taxon>Pseudomonadati</taxon>
        <taxon>Bacteroidota</taxon>
        <taxon>Flavobacteriia</taxon>
        <taxon>Flavobacteriales</taxon>
        <taxon>Flavobacteriaceae</taxon>
        <taxon>Flavobacterium</taxon>
    </lineage>
</organism>
<feature type="non-terminal residue" evidence="1">
    <location>
        <position position="1"/>
    </location>
</feature>
<dbReference type="Proteomes" id="UP000216605">
    <property type="component" value="Unassembled WGS sequence"/>
</dbReference>
<protein>
    <submittedName>
        <fullName evidence="1">Uncharacterized protein</fullName>
    </submittedName>
</protein>
<evidence type="ECO:0000313" key="1">
    <source>
        <dbReference type="EMBL" id="OYQ35070.1"/>
    </source>
</evidence>
<keyword evidence="2" id="KW-1185">Reference proteome</keyword>
<sequence length="304" mass="32483">APATIAEVQAMITAVNNNVNAILVQIGNEGDQPNVVPSVVTVAQLQQLPVTGVTIGHQLAYQAFIDANPNNFSMPATLSEIQAMINSITLLASPYPAGTVFCSIPTQVVEVTSTTGRVWMDRNLGAGRVATSLNDANSYGDLYQWGRFSDGHQCRNSLTTSTNASTAAPNGGNSWDGQFIIENVPPQNWLTSQDNTLWQGLAGINNPCPTGFRLPTEAELNAERVTFVNRNNVGAFASVLKLPAGGARRREDGSLTGTGIFGDYWSSTTSGINIRRLTYFNAIDSGNIDLSLRADGYAVRCIKN</sequence>
<evidence type="ECO:0000313" key="2">
    <source>
        <dbReference type="Proteomes" id="UP000216605"/>
    </source>
</evidence>
<dbReference type="AlphaFoldDB" id="A0A255Z335"/>
<reference evidence="1 2" key="1">
    <citation type="submission" date="2017-07" db="EMBL/GenBank/DDBJ databases">
        <title>Flavobacterium cyanobacteriorum sp. nov., isolated from cyanobacterial aggregates in a eutrophic lake.</title>
        <authorList>
            <person name="Cai H."/>
        </authorList>
    </citation>
    <scope>NUCLEOTIDE SEQUENCE [LARGE SCALE GENOMIC DNA]</scope>
    <source>
        <strain evidence="1 2">TH021</strain>
    </source>
</reference>